<evidence type="ECO:0000256" key="17">
    <source>
        <dbReference type="SAM" id="Phobius"/>
    </source>
</evidence>
<dbReference type="InterPro" id="IPR011042">
    <property type="entry name" value="6-blade_b-propeller_TolB-like"/>
</dbReference>
<feature type="region of interest" description="Disordered" evidence="16">
    <location>
        <begin position="575"/>
        <end position="599"/>
    </location>
</feature>
<feature type="transmembrane region" description="Helical" evidence="17">
    <location>
        <begin position="493"/>
        <end position="517"/>
    </location>
</feature>
<accession>A0A154PNZ9</accession>
<sequence length="599" mass="67559">MFSSTTNAARILSSPSYLFSFFVFADLAVVIGREVEFFARNQTLIGQAQIAEAESLAGVAYDDVTRTMFFSDTLSNFSVFSNDLTEKNFTSKPLLKRQKRNHIIGIAFDAKTRTLFWSDALKEVIMRMHVPLDGPPEEPILLHNLTRRSPRGIALDLCNSHIYWVNSINTNPSVQRSNLDGTERITVISENLYEPLAVAIDHVEEKLYWIDDVEGIRSKIERSNLDGTERELFLHNKHQLPVYLTVDRDAIYWSDWSHRTIWTVPKNASAGDPPIEFRSYRTLDQEADPNGIVARDNTGGIDCAAIARKRQMTNYANATYTQRIVESFNNLTTSTEESESITQSSRYCLDHGRLDENHGTCRCKLGFAGKHCEINLCHNYCLGGTCSINSRGSPMCKCSSTFVGPRCETDLCKDYCLHDGQCSVQNERPVCSCKYSEGVRCEDLSNTSKMCEIFCARTDPVPISLRVINCRCGETNKTSAQLVMITENEEYKILLPLFGVSTAVLIIIIIALMYYVGKLRRRPRIRKRFVVSKGGVTPLTARPQLPDNQCEITIENCCNMNICETPCFEPNLHTPVSASNGNKKEEKNSLLDNMEGNSW</sequence>
<dbReference type="GO" id="GO:0060070">
    <property type="term" value="P:canonical Wnt signaling pathway"/>
    <property type="evidence" value="ECO:0007669"/>
    <property type="project" value="TreeGrafter"/>
</dbReference>
<dbReference type="InterPro" id="IPR000742">
    <property type="entry name" value="EGF"/>
</dbReference>
<dbReference type="SMART" id="SM00181">
    <property type="entry name" value="EGF"/>
    <property type="match status" value="3"/>
</dbReference>
<dbReference type="GO" id="GO:0048477">
    <property type="term" value="P:oogenesis"/>
    <property type="evidence" value="ECO:0007669"/>
    <property type="project" value="UniProtKB-KW"/>
</dbReference>
<feature type="repeat" description="LDL-receptor class B" evidence="15">
    <location>
        <begin position="205"/>
        <end position="250"/>
    </location>
</feature>
<feature type="domain" description="EGF-like" evidence="18">
    <location>
        <begin position="373"/>
        <end position="408"/>
    </location>
</feature>
<dbReference type="GO" id="GO:0007283">
    <property type="term" value="P:spermatogenesis"/>
    <property type="evidence" value="ECO:0007669"/>
    <property type="project" value="UniProtKB-KW"/>
</dbReference>
<keyword evidence="17" id="KW-0812">Transmembrane</keyword>
<dbReference type="PROSITE" id="PS51120">
    <property type="entry name" value="LDLRB"/>
    <property type="match status" value="2"/>
</dbReference>
<dbReference type="Gene3D" id="2.10.25.10">
    <property type="entry name" value="Laminin"/>
    <property type="match status" value="1"/>
</dbReference>
<evidence type="ECO:0000256" key="16">
    <source>
        <dbReference type="SAM" id="MobiDB-lite"/>
    </source>
</evidence>
<evidence type="ECO:0000313" key="19">
    <source>
        <dbReference type="EMBL" id="KZC13615.1"/>
    </source>
</evidence>
<dbReference type="GO" id="GO:0005886">
    <property type="term" value="C:plasma membrane"/>
    <property type="evidence" value="ECO:0007669"/>
    <property type="project" value="UniProtKB-SubCell"/>
</dbReference>
<dbReference type="EMBL" id="KQ435007">
    <property type="protein sequence ID" value="KZC13615.1"/>
    <property type="molecule type" value="Genomic_DNA"/>
</dbReference>
<keyword evidence="7" id="KW-0744">Spermatogenesis</keyword>
<dbReference type="PROSITE" id="PS00022">
    <property type="entry name" value="EGF_1"/>
    <property type="match status" value="1"/>
</dbReference>
<dbReference type="Pfam" id="PF00058">
    <property type="entry name" value="Ldl_recept_b"/>
    <property type="match status" value="1"/>
</dbReference>
<dbReference type="GO" id="GO:0017147">
    <property type="term" value="F:Wnt-protein binding"/>
    <property type="evidence" value="ECO:0007669"/>
    <property type="project" value="TreeGrafter"/>
</dbReference>
<dbReference type="Proteomes" id="UP000076502">
    <property type="component" value="Unassembled WGS sequence"/>
</dbReference>
<comment type="subcellular location">
    <subcellularLocation>
        <location evidence="1">Cell membrane</location>
        <topology evidence="1">Single-pass type I membrane protein</topology>
    </subcellularLocation>
</comment>
<keyword evidence="4" id="KW-0732">Signal</keyword>
<evidence type="ECO:0000256" key="11">
    <source>
        <dbReference type="ARBA" id="ARBA00023180"/>
    </source>
</evidence>
<feature type="disulfide bond" evidence="14">
    <location>
        <begin position="398"/>
        <end position="407"/>
    </location>
</feature>
<dbReference type="AlphaFoldDB" id="A0A154PNZ9"/>
<evidence type="ECO:0000256" key="5">
    <source>
        <dbReference type="ARBA" id="ARBA00022737"/>
    </source>
</evidence>
<dbReference type="Gene3D" id="2.120.10.30">
    <property type="entry name" value="TolB, C-terminal domain"/>
    <property type="match status" value="1"/>
</dbReference>
<gene>
    <name evidence="19" type="ORF">WN55_05167</name>
</gene>
<dbReference type="CDD" id="cd00054">
    <property type="entry name" value="EGF_CA"/>
    <property type="match status" value="1"/>
</dbReference>
<evidence type="ECO:0000256" key="10">
    <source>
        <dbReference type="ARBA" id="ARBA00023157"/>
    </source>
</evidence>
<keyword evidence="8" id="KW-0896">Oogenesis</keyword>
<dbReference type="PANTHER" id="PTHR46513:SF42">
    <property type="entry name" value="PROTEIN CUEBALL"/>
    <property type="match status" value="1"/>
</dbReference>
<evidence type="ECO:0000256" key="2">
    <source>
        <dbReference type="ARBA" id="ARBA00022475"/>
    </source>
</evidence>
<evidence type="ECO:0000256" key="14">
    <source>
        <dbReference type="PROSITE-ProRule" id="PRU00076"/>
    </source>
</evidence>
<evidence type="ECO:0000256" key="6">
    <source>
        <dbReference type="ARBA" id="ARBA00022782"/>
    </source>
</evidence>
<keyword evidence="11" id="KW-0325">Glycoprotein</keyword>
<evidence type="ECO:0000256" key="1">
    <source>
        <dbReference type="ARBA" id="ARBA00004251"/>
    </source>
</evidence>
<evidence type="ECO:0000256" key="4">
    <source>
        <dbReference type="ARBA" id="ARBA00022729"/>
    </source>
</evidence>
<evidence type="ECO:0000256" key="8">
    <source>
        <dbReference type="ARBA" id="ARBA00022943"/>
    </source>
</evidence>
<comment type="similarity">
    <text evidence="12">Belongs to the cueball family.</text>
</comment>
<dbReference type="OrthoDB" id="382013at2759"/>
<keyword evidence="6" id="KW-0221">Differentiation</keyword>
<evidence type="ECO:0000256" key="15">
    <source>
        <dbReference type="PROSITE-ProRule" id="PRU00461"/>
    </source>
</evidence>
<dbReference type="PANTHER" id="PTHR46513">
    <property type="entry name" value="VITELLOGENIN RECEPTOR-LIKE PROTEIN-RELATED-RELATED"/>
    <property type="match status" value="1"/>
</dbReference>
<reference evidence="19 20" key="1">
    <citation type="submission" date="2015-07" db="EMBL/GenBank/DDBJ databases">
        <title>The genome of Dufourea novaeangliae.</title>
        <authorList>
            <person name="Pan H."/>
            <person name="Kapheim K."/>
        </authorList>
    </citation>
    <scope>NUCLEOTIDE SEQUENCE [LARGE SCALE GENOMIC DNA]</scope>
    <source>
        <strain evidence="19">0120121106</strain>
        <tissue evidence="19">Whole body</tissue>
    </source>
</reference>
<evidence type="ECO:0000256" key="12">
    <source>
        <dbReference type="ARBA" id="ARBA00038070"/>
    </source>
</evidence>
<protein>
    <recommendedName>
        <fullName evidence="13">Protein cueball</fullName>
    </recommendedName>
</protein>
<keyword evidence="3 14" id="KW-0245">EGF-like domain</keyword>
<evidence type="ECO:0000256" key="9">
    <source>
        <dbReference type="ARBA" id="ARBA00023136"/>
    </source>
</evidence>
<keyword evidence="20" id="KW-1185">Reference proteome</keyword>
<evidence type="ECO:0000256" key="3">
    <source>
        <dbReference type="ARBA" id="ARBA00022536"/>
    </source>
</evidence>
<dbReference type="InterPro" id="IPR000033">
    <property type="entry name" value="LDLR_classB_rpt"/>
</dbReference>
<dbReference type="SMART" id="SM00135">
    <property type="entry name" value="LY"/>
    <property type="match status" value="3"/>
</dbReference>
<evidence type="ECO:0000259" key="18">
    <source>
        <dbReference type="PROSITE" id="PS50026"/>
    </source>
</evidence>
<feature type="repeat" description="LDL-receptor class B" evidence="15">
    <location>
        <begin position="160"/>
        <end position="204"/>
    </location>
</feature>
<evidence type="ECO:0000256" key="7">
    <source>
        <dbReference type="ARBA" id="ARBA00022871"/>
    </source>
</evidence>
<dbReference type="PROSITE" id="PS50026">
    <property type="entry name" value="EGF_3"/>
    <property type="match status" value="1"/>
</dbReference>
<dbReference type="STRING" id="178035.A0A154PNZ9"/>
<keyword evidence="5" id="KW-0677">Repeat</keyword>
<evidence type="ECO:0000256" key="13">
    <source>
        <dbReference type="ARBA" id="ARBA00040020"/>
    </source>
</evidence>
<organism evidence="19 20">
    <name type="scientific">Dufourea novaeangliae</name>
    <name type="common">Sweat bee</name>
    <dbReference type="NCBI Taxonomy" id="178035"/>
    <lineage>
        <taxon>Eukaryota</taxon>
        <taxon>Metazoa</taxon>
        <taxon>Ecdysozoa</taxon>
        <taxon>Arthropoda</taxon>
        <taxon>Hexapoda</taxon>
        <taxon>Insecta</taxon>
        <taxon>Pterygota</taxon>
        <taxon>Neoptera</taxon>
        <taxon>Endopterygota</taxon>
        <taxon>Hymenoptera</taxon>
        <taxon>Apocrita</taxon>
        <taxon>Aculeata</taxon>
        <taxon>Apoidea</taxon>
        <taxon>Anthophila</taxon>
        <taxon>Halictidae</taxon>
        <taxon>Rophitinae</taxon>
        <taxon>Dufourea</taxon>
    </lineage>
</organism>
<dbReference type="GO" id="GO:0042813">
    <property type="term" value="F:Wnt receptor activity"/>
    <property type="evidence" value="ECO:0007669"/>
    <property type="project" value="TreeGrafter"/>
</dbReference>
<keyword evidence="10 14" id="KW-1015">Disulfide bond</keyword>
<proteinExistence type="inferred from homology"/>
<keyword evidence="2" id="KW-1003">Cell membrane</keyword>
<dbReference type="SUPFAM" id="SSF57196">
    <property type="entry name" value="EGF/Laminin"/>
    <property type="match status" value="1"/>
</dbReference>
<keyword evidence="17" id="KW-1133">Transmembrane helix</keyword>
<comment type="caution">
    <text evidence="14">Lacks conserved residue(s) required for the propagation of feature annotation.</text>
</comment>
<name>A0A154PNZ9_DUFNO</name>
<keyword evidence="9 17" id="KW-0472">Membrane</keyword>
<dbReference type="SUPFAM" id="SSF63825">
    <property type="entry name" value="YWTD domain"/>
    <property type="match status" value="1"/>
</dbReference>
<dbReference type="InterPro" id="IPR050778">
    <property type="entry name" value="Cueball_EGF_LRP_Nidogen"/>
</dbReference>
<evidence type="ECO:0000313" key="20">
    <source>
        <dbReference type="Proteomes" id="UP000076502"/>
    </source>
</evidence>